<feature type="compositionally biased region" description="Basic residues" evidence="1">
    <location>
        <begin position="658"/>
        <end position="668"/>
    </location>
</feature>
<organism evidence="2 3">
    <name type="scientific">Penicillium atrosanguineum</name>
    <dbReference type="NCBI Taxonomy" id="1132637"/>
    <lineage>
        <taxon>Eukaryota</taxon>
        <taxon>Fungi</taxon>
        <taxon>Dikarya</taxon>
        <taxon>Ascomycota</taxon>
        <taxon>Pezizomycotina</taxon>
        <taxon>Eurotiomycetes</taxon>
        <taxon>Eurotiomycetidae</taxon>
        <taxon>Eurotiales</taxon>
        <taxon>Aspergillaceae</taxon>
        <taxon>Penicillium</taxon>
    </lineage>
</organism>
<reference evidence="2" key="2">
    <citation type="journal article" date="2023" name="IMA Fungus">
        <title>Comparative genomic study of the Penicillium genus elucidates a diverse pangenome and 15 lateral gene transfer events.</title>
        <authorList>
            <person name="Petersen C."/>
            <person name="Sorensen T."/>
            <person name="Nielsen M.R."/>
            <person name="Sondergaard T.E."/>
            <person name="Sorensen J.L."/>
            <person name="Fitzpatrick D.A."/>
            <person name="Frisvad J.C."/>
            <person name="Nielsen K.L."/>
        </authorList>
    </citation>
    <scope>NUCLEOTIDE SEQUENCE</scope>
    <source>
        <strain evidence="2">IBT 21472</strain>
    </source>
</reference>
<protein>
    <submittedName>
        <fullName evidence="2">Uncharacterized protein</fullName>
    </submittedName>
</protein>
<feature type="compositionally biased region" description="Basic and acidic residues" evidence="1">
    <location>
        <begin position="622"/>
        <end position="640"/>
    </location>
</feature>
<reference evidence="2" key="1">
    <citation type="submission" date="2022-12" db="EMBL/GenBank/DDBJ databases">
        <authorList>
            <person name="Petersen C."/>
        </authorList>
    </citation>
    <scope>NUCLEOTIDE SEQUENCE</scope>
    <source>
        <strain evidence="2">IBT 21472</strain>
    </source>
</reference>
<sequence length="1029" mass="117416">MTRKLFTEEEVRLATERRLKYIGAAKVSISQIQFDPPLPRDLDTKNVARLRSVFRKNRCRRLDVDNHIPAILSRLDLANALRKANIPQQSLLTNDAHQLPRLGFMAGQLQGLHGRHRVRAGSEILSPADRWWTVDLYLDDIGEELRTFLVEEYANQKKPTDGDIYRKIRQYEGEYDEAFRERWFVRLSQSNQERLDQLDNKRNRRLRRAFDRLLAIPGLWPGMRISVLHRLIASGCVEEIITYLDHIWEFWSSLVASDSAAMKKINQDTVESLQLLAPGKCRKDAKTACGLVLSGQAFARFSDEERKIIWDQMQDFDSLIPSLYTFFEDFKYLESCAHCVKRLYGPSTGSVWETMSSMFAASSEEEEEVLRTAECMIQTSESTFRRQPATDMGRLETAYLQVWLYSMRHYPLMPPDPKNDDELLAKPARAKPDERTIFEMAELARQLGFASPEISALIDSSPDHQIARSALLKARKPGRYRYDRQQFDILVNQIVNLFAEAVPDQPDLSPDLLADSAVKLQVRSGVPQTRTHNQDSPLLFLDRLYADIPVADTITSFFVRRCVYFAFFGKSAKYGPSHISDRQNADADQGMADVPRSPLFVGEESPSGIDASAVHTNSTSEPSRREQESQAQRVERDKARPSMRHQQVLRAERERDVLRRRRRRKGQIRKLASDPGNTRDQEPMEPEVLNTEMRDQEMSDQTGPSNEDHAPGEMQSTSAPVDAASVSMYSSHGSSAPEVEDAMSDCTRVSIEAIQLEQEMDERAMIEGQDRDEALEDQNQTDHAALRVSSRSEVGNLSNISGLHRQQELDDFLAGLTKAQEEQERVEEEMERERLHEELGLSQQARTREEESQPEDRQIPPPLGSNDQQTESASQNATLIQQDIVTTSPSETSSAGEHASPVTTKGPPRPQDPVEIQFWVLEREQWKKSDHLFVDRSDPSPVERVAQKYTWKDYSHYDLNLHSLSPANCYRAAIADGNNAIFLISEEEEKRLAAEGRLVKDKQLLSMASRVLDRAEEDQNARPGSMRRL</sequence>
<feature type="region of interest" description="Disordered" evidence="1">
    <location>
        <begin position="814"/>
        <end position="912"/>
    </location>
</feature>
<keyword evidence="3" id="KW-1185">Reference proteome</keyword>
<dbReference type="InterPro" id="IPR022198">
    <property type="entry name" value="DUF3723"/>
</dbReference>
<accession>A0A9W9Q0Q5</accession>
<name>A0A9W9Q0Q5_9EURO</name>
<dbReference type="AlphaFoldDB" id="A0A9W9Q0Q5"/>
<feature type="region of interest" description="Disordered" evidence="1">
    <location>
        <begin position="576"/>
        <end position="742"/>
    </location>
</feature>
<dbReference type="EMBL" id="JAPZBO010000004">
    <property type="protein sequence ID" value="KAJ5318586.1"/>
    <property type="molecule type" value="Genomic_DNA"/>
</dbReference>
<evidence type="ECO:0000256" key="1">
    <source>
        <dbReference type="SAM" id="MobiDB-lite"/>
    </source>
</evidence>
<comment type="caution">
    <text evidence="2">The sequence shown here is derived from an EMBL/GenBank/DDBJ whole genome shotgun (WGS) entry which is preliminary data.</text>
</comment>
<dbReference type="Pfam" id="PF12520">
    <property type="entry name" value="DUF3723"/>
    <property type="match status" value="1"/>
</dbReference>
<feature type="compositionally biased region" description="Basic and acidic residues" evidence="1">
    <location>
        <begin position="846"/>
        <end position="858"/>
    </location>
</feature>
<proteinExistence type="predicted"/>
<dbReference type="Proteomes" id="UP001147746">
    <property type="component" value="Unassembled WGS sequence"/>
</dbReference>
<feature type="compositionally biased region" description="Polar residues" evidence="1">
    <location>
        <begin position="865"/>
        <end position="895"/>
    </location>
</feature>
<evidence type="ECO:0000313" key="2">
    <source>
        <dbReference type="EMBL" id="KAJ5318586.1"/>
    </source>
</evidence>
<feature type="region of interest" description="Disordered" evidence="1">
    <location>
        <begin position="766"/>
        <end position="793"/>
    </location>
</feature>
<evidence type="ECO:0000313" key="3">
    <source>
        <dbReference type="Proteomes" id="UP001147746"/>
    </source>
</evidence>
<gene>
    <name evidence="2" type="ORF">N7476_005006</name>
</gene>